<organism evidence="1 2">
    <name type="scientific">Mycobacteroides abscessus</name>
    <dbReference type="NCBI Taxonomy" id="36809"/>
    <lineage>
        <taxon>Bacteria</taxon>
        <taxon>Bacillati</taxon>
        <taxon>Actinomycetota</taxon>
        <taxon>Actinomycetes</taxon>
        <taxon>Mycobacteriales</taxon>
        <taxon>Mycobacteriaceae</taxon>
        <taxon>Mycobacteroides</taxon>
    </lineage>
</organism>
<reference evidence="1 2" key="1">
    <citation type="submission" date="2018-08" db="EMBL/GenBank/DDBJ databases">
        <title>Linezolid Resistance in Mycobacterium abscessus: MIC Distribution and Comprehensive Investigation of Resistance Mechanisms.</title>
        <authorList>
            <person name="Ye M."/>
            <person name="Xu L."/>
            <person name="Zou Y."/>
            <person name="Li B."/>
            <person name="Guo Q."/>
            <person name="Zhang Y."/>
            <person name="Zhan M."/>
            <person name="Xu B."/>
            <person name="Yu F."/>
            <person name="Zhang Z."/>
            <person name="Chu H."/>
        </authorList>
    </citation>
    <scope>NUCLEOTIDE SEQUENCE [LARGE SCALE GENOMIC DNA]</scope>
    <source>
        <strain evidence="1 2">G143</strain>
    </source>
</reference>
<evidence type="ECO:0008006" key="3">
    <source>
        <dbReference type="Google" id="ProtNLM"/>
    </source>
</evidence>
<accession>A0ABD7HGC3</accession>
<proteinExistence type="predicted"/>
<dbReference type="EMBL" id="QXBN01000046">
    <property type="protein sequence ID" value="RIT28720.1"/>
    <property type="molecule type" value="Genomic_DNA"/>
</dbReference>
<dbReference type="Proteomes" id="UP000284557">
    <property type="component" value="Unassembled WGS sequence"/>
</dbReference>
<dbReference type="RefSeq" id="WP_119596615.1">
    <property type="nucleotide sequence ID" value="NZ_QXBN01000046.1"/>
</dbReference>
<dbReference type="AlphaFoldDB" id="A0ABD7HGC3"/>
<comment type="caution">
    <text evidence="1">The sequence shown here is derived from an EMBL/GenBank/DDBJ whole genome shotgun (WGS) entry which is preliminary data.</text>
</comment>
<evidence type="ECO:0000313" key="1">
    <source>
        <dbReference type="EMBL" id="RIT28720.1"/>
    </source>
</evidence>
<sequence length="157" mass="17631">MTSPFEGFVGGVPFAALPGRVPADPGVYVVVWPHPGERPDFRLSSPAGRFKGKDPSVSVERLAGKWVDDETVIYIGKADARRGRRSGLAARLDEYRRFGTGENVAHWGGRLIWQIERSDELTVWWRAVDSPVTEERRMLGEFMAAHNGRLPFANLRR</sequence>
<evidence type="ECO:0000313" key="2">
    <source>
        <dbReference type="Proteomes" id="UP000284557"/>
    </source>
</evidence>
<protein>
    <recommendedName>
        <fullName evidence="3">GIY-YIG nuclease family protein</fullName>
    </recommendedName>
</protein>
<name>A0ABD7HGC3_9MYCO</name>
<gene>
    <name evidence="1" type="ORF">D2E76_26990</name>
</gene>